<dbReference type="SUPFAM" id="SSF110849">
    <property type="entry name" value="ParB/Sulfiredoxin"/>
    <property type="match status" value="1"/>
</dbReference>
<sequence length="188" mass="21353">MKRKLETKKVLLSELKEFPGNPNVHPEEQVKAIAESMERYGQYYPIIVDENMMVLCGHGKKKALEYRGEKEASITVMYGLTDKEKKKLVLEDNKIQTMSHVNFGDVEKIIKEIGDVDIIGFTPEYLDAIINEVSTDNMGVNFAEPVKKEEQFTPEKKVADIQEVDEIEAGMQTARTMVCPHCGKEITI</sequence>
<evidence type="ECO:0000313" key="2">
    <source>
        <dbReference type="Proteomes" id="UP000375690"/>
    </source>
</evidence>
<dbReference type="Gene3D" id="3.90.1530.10">
    <property type="entry name" value="Conserved hypothetical protein from pyrococcus furiosus pfu- 392566-001, ParB domain"/>
    <property type="match status" value="1"/>
</dbReference>
<accession>A0A6A1XQD3</accession>
<protein>
    <submittedName>
        <fullName evidence="1">Uncharacterized protein</fullName>
    </submittedName>
</protein>
<gene>
    <name evidence="1" type="ORF">F3B53_00085</name>
</gene>
<evidence type="ECO:0000313" key="1">
    <source>
        <dbReference type="EMBL" id="KAB1331204.1"/>
    </source>
</evidence>
<reference evidence="1 2" key="1">
    <citation type="journal article" date="2019" name="Nat. Med.">
        <title>A library of human gut bacterial isolates paired with longitudinal multiomics data enables mechanistic microbiome research.</title>
        <authorList>
            <person name="Poyet M."/>
            <person name="Groussin M."/>
            <person name="Gibbons S.M."/>
            <person name="Avila-Pacheco J."/>
            <person name="Jiang X."/>
            <person name="Kearney S.M."/>
            <person name="Perrotta A.R."/>
            <person name="Berdy B."/>
            <person name="Zhao S."/>
            <person name="Lieberman T.D."/>
            <person name="Swanson P.K."/>
            <person name="Smith M."/>
            <person name="Roesemann S."/>
            <person name="Alexander J.E."/>
            <person name="Rich S.A."/>
            <person name="Livny J."/>
            <person name="Vlamakis H."/>
            <person name="Clish C."/>
            <person name="Bullock K."/>
            <person name="Deik A."/>
            <person name="Scott J."/>
            <person name="Pierce K.A."/>
            <person name="Xavier R.J."/>
            <person name="Alm E.J."/>
        </authorList>
    </citation>
    <scope>NUCLEOTIDE SEQUENCE [LARGE SCALE GENOMIC DNA]</scope>
    <source>
        <strain evidence="1 2">BIOML-A2</strain>
    </source>
</reference>
<dbReference type="RefSeq" id="WP_272196914.1">
    <property type="nucleotide sequence ID" value="NZ_CP113514.1"/>
</dbReference>
<organism evidence="1 2">
    <name type="scientific">Bacteroides ovatus</name>
    <dbReference type="NCBI Taxonomy" id="28116"/>
    <lineage>
        <taxon>Bacteria</taxon>
        <taxon>Pseudomonadati</taxon>
        <taxon>Bacteroidota</taxon>
        <taxon>Bacteroidia</taxon>
        <taxon>Bacteroidales</taxon>
        <taxon>Bacteroidaceae</taxon>
        <taxon>Bacteroides</taxon>
    </lineage>
</organism>
<dbReference type="EMBL" id="VWFC01000001">
    <property type="protein sequence ID" value="KAB1331204.1"/>
    <property type="molecule type" value="Genomic_DNA"/>
</dbReference>
<dbReference type="AlphaFoldDB" id="A0A6A1XQD3"/>
<comment type="caution">
    <text evidence="1">The sequence shown here is derived from an EMBL/GenBank/DDBJ whole genome shotgun (WGS) entry which is preliminary data.</text>
</comment>
<dbReference type="Proteomes" id="UP000375690">
    <property type="component" value="Unassembled WGS sequence"/>
</dbReference>
<name>A0A6A1XQD3_BACOV</name>
<dbReference type="InterPro" id="IPR036086">
    <property type="entry name" value="ParB/Sulfiredoxin_sf"/>
</dbReference>
<proteinExistence type="predicted"/>